<dbReference type="KEGG" id="cbae:COR50_15320"/>
<organism evidence="2 3">
    <name type="scientific">Chitinophaga caeni</name>
    <dbReference type="NCBI Taxonomy" id="2029983"/>
    <lineage>
        <taxon>Bacteria</taxon>
        <taxon>Pseudomonadati</taxon>
        <taxon>Bacteroidota</taxon>
        <taxon>Chitinophagia</taxon>
        <taxon>Chitinophagales</taxon>
        <taxon>Chitinophagaceae</taxon>
        <taxon>Chitinophaga</taxon>
    </lineage>
</organism>
<keyword evidence="1" id="KW-0732">Signal</keyword>
<proteinExistence type="predicted"/>
<dbReference type="Proteomes" id="UP000220133">
    <property type="component" value="Chromosome"/>
</dbReference>
<dbReference type="Gene3D" id="2.40.420.20">
    <property type="match status" value="1"/>
</dbReference>
<evidence type="ECO:0000313" key="3">
    <source>
        <dbReference type="Proteomes" id="UP000220133"/>
    </source>
</evidence>
<feature type="signal peptide" evidence="1">
    <location>
        <begin position="1"/>
        <end position="21"/>
    </location>
</feature>
<dbReference type="AlphaFoldDB" id="A0A291QWW2"/>
<sequence length="154" mass="17396">MKICITLIAIVSLLSFTACHRHDMQTPIKRTFVLSDVMLDALTFDTVKQNNVVLPSQSDVLQQAGALDTNYIASILDRAMQRMEVIIPRNVVVENEHHYYVLVFKDRYNISSREIHIDQAPGKDLYLVGGLKPGELLVSSHQQLIFQALNESSD</sequence>
<reference evidence="2 3" key="1">
    <citation type="submission" date="2017-10" db="EMBL/GenBank/DDBJ databases">
        <title>Paenichitinophaga pekingensis gen. nov., sp. nov., isolated from activated sludge.</title>
        <authorList>
            <person name="Jin D."/>
            <person name="Kong X."/>
            <person name="Deng Y."/>
            <person name="Bai Z."/>
        </authorList>
    </citation>
    <scope>NUCLEOTIDE SEQUENCE [LARGE SCALE GENOMIC DNA]</scope>
    <source>
        <strain evidence="2 3">13</strain>
    </source>
</reference>
<dbReference type="OrthoDB" id="646039at2"/>
<feature type="chain" id="PRO_5013149460" evidence="1">
    <location>
        <begin position="22"/>
        <end position="154"/>
    </location>
</feature>
<dbReference type="RefSeq" id="WP_098194794.1">
    <property type="nucleotide sequence ID" value="NZ_CP023777.1"/>
</dbReference>
<evidence type="ECO:0000313" key="2">
    <source>
        <dbReference type="EMBL" id="ATL48420.1"/>
    </source>
</evidence>
<accession>A0A291QWW2</accession>
<dbReference type="EMBL" id="CP023777">
    <property type="protein sequence ID" value="ATL48420.1"/>
    <property type="molecule type" value="Genomic_DNA"/>
</dbReference>
<dbReference type="PROSITE" id="PS51257">
    <property type="entry name" value="PROKAR_LIPOPROTEIN"/>
    <property type="match status" value="1"/>
</dbReference>
<protein>
    <submittedName>
        <fullName evidence="2">Uncharacterized protein</fullName>
    </submittedName>
</protein>
<keyword evidence="3" id="KW-1185">Reference proteome</keyword>
<gene>
    <name evidence="2" type="ORF">COR50_15320</name>
</gene>
<evidence type="ECO:0000256" key="1">
    <source>
        <dbReference type="SAM" id="SignalP"/>
    </source>
</evidence>
<name>A0A291QWW2_9BACT</name>